<evidence type="ECO:0000259" key="6">
    <source>
        <dbReference type="Pfam" id="PF17101"/>
    </source>
</evidence>
<evidence type="ECO:0000259" key="8">
    <source>
        <dbReference type="Pfam" id="PF17103"/>
    </source>
</evidence>
<evidence type="ECO:0000313" key="10">
    <source>
        <dbReference type="Proteomes" id="UP000199004"/>
    </source>
</evidence>
<dbReference type="GO" id="GO:0000271">
    <property type="term" value="P:polysaccharide biosynthetic process"/>
    <property type="evidence" value="ECO:0007669"/>
    <property type="project" value="UniProtKB-KW"/>
</dbReference>
<dbReference type="PANTHER" id="PTHR24045">
    <property type="match status" value="1"/>
</dbReference>
<dbReference type="AlphaFoldDB" id="A0A1G9ZVF4"/>
<keyword evidence="3" id="KW-0270">Exopolysaccharide synthesis</keyword>
<evidence type="ECO:0000259" key="5">
    <source>
        <dbReference type="Pfam" id="PF11380"/>
    </source>
</evidence>
<feature type="domain" description="Stealth protein CR3 conserved region 3" evidence="7">
    <location>
        <begin position="772"/>
        <end position="818"/>
    </location>
</feature>
<feature type="domain" description="Stealth protein CR2 conserved region 2" evidence="5">
    <location>
        <begin position="624"/>
        <end position="727"/>
    </location>
</feature>
<dbReference type="STRING" id="1005944.SAMN05192576_1856"/>
<keyword evidence="10" id="KW-1185">Reference proteome</keyword>
<dbReference type="GO" id="GO:0016772">
    <property type="term" value="F:transferase activity, transferring phosphorus-containing groups"/>
    <property type="evidence" value="ECO:0007669"/>
    <property type="project" value="InterPro"/>
</dbReference>
<dbReference type="InterPro" id="IPR001296">
    <property type="entry name" value="Glyco_trans_1"/>
</dbReference>
<dbReference type="Proteomes" id="UP000199004">
    <property type="component" value="Unassembled WGS sequence"/>
</dbReference>
<evidence type="ECO:0000259" key="4">
    <source>
        <dbReference type="Pfam" id="PF00534"/>
    </source>
</evidence>
<sequence>MRIAYLIDDVDAMTGPVRSALTQAQALAADHDVRVISVRRTADAPHFAVDPCLRLDYLLDLRDPKAPTPLEAGLVKPLEAKRLRERASTVAPGLSALDDLVLEAAFPVLDIDVAVTVSPDLLRPAVILLPDDTIVIHQEHRVLSDRVTGLDTLAAHAPRADVVAVLTETSAEWLRDRLGELAPEIVVLPNPLPIGFAPRSRLDQPLIMAAGRIVPEKQYSKLVQAFGEVADQLPDWRLRIWGEGSQRGEVQRQVRKWGLYDRVELPGPTTQMAAEWAKASICALSSRTESFPLAAQEAMAAGVPVVSFDSASGPREVIEHERTGLLVGPESISGLAAALLRLASDHDLRLRLGEGALRSSRQYAASSVAERWHRVFADARARRAGRGRLASRALTPPARRRVVDGSTADISGLTPAQARHAALSLAVETARGVTDSWLVVPGDHTTATAVVLPMAARRAFLDALAGSDHPAYLCLRDPEMHGWPERRGEIGALARDLHRGMTSVVALEPWPTQDDAPTVLSQGCSIDVEFWESSPEGDLLSPRRNRYADRIPHEVPAVDHEVEGVTVRTLPLMAAPSVAQCAFPVDIVYTWVDGDDPVWDASRQARLEGIVGTAQTRESSGQARFVARDELRYSLRSIHLFAPWVRRIHLVTAGQVPDWLDTSDERINLVDHRDILPADALPTFNSHAIETALHRIEGLAEHFLYFNDDFFLGRPVHPEAFFSPAGLNACFFSPTTIGLTDTADAAPYLKAAWNNRNLLFDAFGQVTTNNLAHAPYPHRVSVLEEIAARFPAEVEATARSPFRSDTDVSMLSSLAQHYGLLTGSSYVAAANLAFVNLANNDVDRQLEQVLTREQDFICLGDHHDHALRQSRLEELLAAWYPAYFPVAAPWELGG</sequence>
<dbReference type="Pfam" id="PF17103">
    <property type="entry name" value="Stealth_CR4"/>
    <property type="match status" value="1"/>
</dbReference>
<dbReference type="PANTHER" id="PTHR24045:SF0">
    <property type="entry name" value="N-ACETYLGLUCOSAMINE-1-PHOSPHOTRANSFERASE SUBUNITS ALPHA_BETA"/>
    <property type="match status" value="1"/>
</dbReference>
<keyword evidence="2 9" id="KW-0808">Transferase</keyword>
<gene>
    <name evidence="9" type="ORF">SAMN05192576_1856</name>
</gene>
<protein>
    <submittedName>
        <fullName evidence="9">Glycosyltransferase involved in cell wall bisynthesis</fullName>
    </submittedName>
</protein>
<evidence type="ECO:0000259" key="7">
    <source>
        <dbReference type="Pfam" id="PF17102"/>
    </source>
</evidence>
<dbReference type="Pfam" id="PF17102">
    <property type="entry name" value="Stealth_CR3"/>
    <property type="match status" value="1"/>
</dbReference>
<reference evidence="9 10" key="1">
    <citation type="submission" date="2016-10" db="EMBL/GenBank/DDBJ databases">
        <authorList>
            <person name="de Groot N.N."/>
        </authorList>
    </citation>
    <scope>NUCLEOTIDE SEQUENCE [LARGE SCALE GENOMIC DNA]</scope>
    <source>
        <strain evidence="9 10">CGMCC 1.11147</strain>
    </source>
</reference>
<dbReference type="InterPro" id="IPR021520">
    <property type="entry name" value="Stealth_CR2"/>
</dbReference>
<dbReference type="GO" id="GO:0016757">
    <property type="term" value="F:glycosyltransferase activity"/>
    <property type="evidence" value="ECO:0007669"/>
    <property type="project" value="InterPro"/>
</dbReference>
<dbReference type="OrthoDB" id="570545at2"/>
<dbReference type="InterPro" id="IPR047141">
    <property type="entry name" value="Stealth"/>
</dbReference>
<dbReference type="Pfam" id="PF00534">
    <property type="entry name" value="Glycos_transf_1"/>
    <property type="match status" value="1"/>
</dbReference>
<dbReference type="RefSeq" id="WP_091023958.1">
    <property type="nucleotide sequence ID" value="NZ_BKAE01000019.1"/>
</dbReference>
<dbReference type="InterPro" id="IPR031358">
    <property type="entry name" value="Stealth_CR1"/>
</dbReference>
<dbReference type="Gene3D" id="3.40.50.2000">
    <property type="entry name" value="Glycogen Phosphorylase B"/>
    <property type="match status" value="2"/>
</dbReference>
<proteinExistence type="inferred from homology"/>
<feature type="domain" description="Glycosyl transferase family 1" evidence="4">
    <location>
        <begin position="200"/>
        <end position="356"/>
    </location>
</feature>
<dbReference type="EMBL" id="FNIC01000002">
    <property type="protein sequence ID" value="SDN25429.1"/>
    <property type="molecule type" value="Genomic_DNA"/>
</dbReference>
<evidence type="ECO:0000256" key="1">
    <source>
        <dbReference type="ARBA" id="ARBA00007583"/>
    </source>
</evidence>
<feature type="domain" description="Stealth protein CR1 conserved region 1" evidence="6">
    <location>
        <begin position="583"/>
        <end position="608"/>
    </location>
</feature>
<feature type="domain" description="Stealth protein CR4 conserved region 4" evidence="8">
    <location>
        <begin position="849"/>
        <end position="892"/>
    </location>
</feature>
<dbReference type="InterPro" id="IPR031356">
    <property type="entry name" value="Stealth_CR4"/>
</dbReference>
<dbReference type="SUPFAM" id="SSF53756">
    <property type="entry name" value="UDP-Glycosyltransferase/glycogen phosphorylase"/>
    <property type="match status" value="1"/>
</dbReference>
<organism evidence="9 10">
    <name type="scientific">Nocardioides szechwanensis</name>
    <dbReference type="NCBI Taxonomy" id="1005944"/>
    <lineage>
        <taxon>Bacteria</taxon>
        <taxon>Bacillati</taxon>
        <taxon>Actinomycetota</taxon>
        <taxon>Actinomycetes</taxon>
        <taxon>Propionibacteriales</taxon>
        <taxon>Nocardioidaceae</taxon>
        <taxon>Nocardioides</taxon>
    </lineage>
</organism>
<dbReference type="Pfam" id="PF17101">
    <property type="entry name" value="Stealth_CR1"/>
    <property type="match status" value="1"/>
</dbReference>
<name>A0A1G9ZVF4_9ACTN</name>
<evidence type="ECO:0000256" key="3">
    <source>
        <dbReference type="ARBA" id="ARBA00023169"/>
    </source>
</evidence>
<dbReference type="InterPro" id="IPR031357">
    <property type="entry name" value="Stealth_CR3"/>
</dbReference>
<evidence type="ECO:0000256" key="2">
    <source>
        <dbReference type="ARBA" id="ARBA00022679"/>
    </source>
</evidence>
<comment type="similarity">
    <text evidence="1">Belongs to the stealth family.</text>
</comment>
<dbReference type="Pfam" id="PF11380">
    <property type="entry name" value="Stealth_CR2"/>
    <property type="match status" value="1"/>
</dbReference>
<accession>A0A1G9ZVF4</accession>
<evidence type="ECO:0000313" key="9">
    <source>
        <dbReference type="EMBL" id="SDN25429.1"/>
    </source>
</evidence>